<reference evidence="1" key="1">
    <citation type="journal article" date="2016" name="Sci. Rep.">
        <title>Molecular characterization of firefly nuptial gifts: a multi-omics approach sheds light on postcopulatory sexual selection.</title>
        <authorList>
            <person name="Al-Wathiqui N."/>
            <person name="Fallon T.R."/>
            <person name="South A."/>
            <person name="Weng J.K."/>
            <person name="Lewis S.M."/>
        </authorList>
    </citation>
    <scope>NUCLEOTIDE SEQUENCE</scope>
</reference>
<sequence>MQAAINKNRMYYFSNASLLMQYFPHAGMEPVPKVEKLCSLCSNTPLNNGRYLENESVSSPDFTSKVKATINNAFSPPLRLSPFGHEVSTTKLLDRINLMYNSCIILSKKLYIF</sequence>
<protein>
    <submittedName>
        <fullName evidence="1">Uncharacterized protein</fullName>
    </submittedName>
</protein>
<dbReference type="EMBL" id="GEZM01001294">
    <property type="protein sequence ID" value="JAV97978.1"/>
    <property type="molecule type" value="Transcribed_RNA"/>
</dbReference>
<proteinExistence type="predicted"/>
<accession>A0A1Y1NKE9</accession>
<evidence type="ECO:0000313" key="1">
    <source>
        <dbReference type="EMBL" id="JAV97978.1"/>
    </source>
</evidence>
<dbReference type="AlphaFoldDB" id="A0A1Y1NKE9"/>
<name>A0A1Y1NKE9_PHOPY</name>
<dbReference type="EMBL" id="GEZM01001293">
    <property type="protein sequence ID" value="JAV97982.1"/>
    <property type="molecule type" value="Transcribed_RNA"/>
</dbReference>
<organism evidence="1">
    <name type="scientific">Photinus pyralis</name>
    <name type="common">Common eastern firefly</name>
    <name type="synonym">Lampyris pyralis</name>
    <dbReference type="NCBI Taxonomy" id="7054"/>
    <lineage>
        <taxon>Eukaryota</taxon>
        <taxon>Metazoa</taxon>
        <taxon>Ecdysozoa</taxon>
        <taxon>Arthropoda</taxon>
        <taxon>Hexapoda</taxon>
        <taxon>Insecta</taxon>
        <taxon>Pterygota</taxon>
        <taxon>Neoptera</taxon>
        <taxon>Endopterygota</taxon>
        <taxon>Coleoptera</taxon>
        <taxon>Polyphaga</taxon>
        <taxon>Elateriformia</taxon>
        <taxon>Elateroidea</taxon>
        <taxon>Lampyridae</taxon>
        <taxon>Lampyrinae</taxon>
        <taxon>Photinus</taxon>
    </lineage>
</organism>